<dbReference type="EMBL" id="AALGDA010000007">
    <property type="protein sequence ID" value="ECY9782086.1"/>
    <property type="molecule type" value="Genomic_DNA"/>
</dbReference>
<evidence type="ECO:0000313" key="3">
    <source>
        <dbReference type="Proteomes" id="UP000489121"/>
    </source>
</evidence>
<proteinExistence type="predicted"/>
<dbReference type="GO" id="GO:0004519">
    <property type="term" value="F:endonuclease activity"/>
    <property type="evidence" value="ECO:0007669"/>
    <property type="project" value="UniProtKB-KW"/>
</dbReference>
<organism evidence="2 3">
    <name type="scientific">Listeria monocytogenes</name>
    <dbReference type="NCBI Taxonomy" id="1639"/>
    <lineage>
        <taxon>Bacteria</taxon>
        <taxon>Bacillati</taxon>
        <taxon>Bacillota</taxon>
        <taxon>Bacilli</taxon>
        <taxon>Bacillales</taxon>
        <taxon>Listeriaceae</taxon>
        <taxon>Listeria</taxon>
    </lineage>
</organism>
<comment type="caution">
    <text evidence="2">The sequence shown here is derived from an EMBL/GenBank/DDBJ whole genome shotgun (WGS) entry which is preliminary data.</text>
</comment>
<dbReference type="InterPro" id="IPR044925">
    <property type="entry name" value="His-Me_finger_sf"/>
</dbReference>
<dbReference type="EMBL" id="AALGDA010000204">
    <property type="protein sequence ID" value="ECY9784659.1"/>
    <property type="molecule type" value="Genomic_DNA"/>
</dbReference>
<name>A0AAD2MIM5_LISMN</name>
<gene>
    <name evidence="1" type="ORF">F6515_03695</name>
    <name evidence="2" type="ORF">F6515_16980</name>
</gene>
<keyword evidence="2" id="KW-0255">Endonuclease</keyword>
<protein>
    <submittedName>
        <fullName evidence="2">HNH endonuclease</fullName>
    </submittedName>
</protein>
<dbReference type="Proteomes" id="UP000489121">
    <property type="component" value="Unassembled WGS sequence"/>
</dbReference>
<accession>A0AAD2MIM5</accession>
<dbReference type="SUPFAM" id="SSF54060">
    <property type="entry name" value="His-Me finger endonucleases"/>
    <property type="match status" value="1"/>
</dbReference>
<keyword evidence="2" id="KW-0378">Hydrolase</keyword>
<keyword evidence="2" id="KW-0540">Nuclease</keyword>
<sequence length="92" mass="10277">MVRPNSNKYLSQGENSILMLKSGSSVLVDSEDVPLLSRYSWFDNGNGYIASKGKEGKIFLHRLVMGAPSDTVVDHINFDPMDNRKSNLRICT</sequence>
<evidence type="ECO:0000313" key="2">
    <source>
        <dbReference type="EMBL" id="ECY9784659.1"/>
    </source>
</evidence>
<evidence type="ECO:0000313" key="1">
    <source>
        <dbReference type="EMBL" id="ECY9782086.1"/>
    </source>
</evidence>
<dbReference type="AlphaFoldDB" id="A0AAD2MIM5"/>
<reference evidence="2 3" key="1">
    <citation type="submission" date="2019-09" db="EMBL/GenBank/DDBJ databases">
        <authorList>
            <consortium name="PulseNet: The National Subtyping Network for Foodborne Disease Surveillance"/>
            <person name="Tarr C.L."/>
            <person name="Trees E."/>
            <person name="Katz L.S."/>
            <person name="Carleton-Romer H.A."/>
            <person name="Stroika S."/>
            <person name="Kucerova Z."/>
            <person name="Roache K.F."/>
            <person name="Sabol A.L."/>
            <person name="Besser J."/>
            <person name="Gerner-Smidt P."/>
        </authorList>
    </citation>
    <scope>NUCLEOTIDE SEQUENCE [LARGE SCALE GENOMIC DNA]</scope>
    <source>
        <strain evidence="2 3">PNUSAL005692</strain>
    </source>
</reference>
<dbReference type="Gene3D" id="3.90.75.20">
    <property type="match status" value="1"/>
</dbReference>